<dbReference type="SUPFAM" id="SSF52540">
    <property type="entry name" value="P-loop containing nucleoside triphosphate hydrolases"/>
    <property type="match status" value="1"/>
</dbReference>
<dbReference type="Pfam" id="PF00291">
    <property type="entry name" value="PALP"/>
    <property type="match status" value="1"/>
</dbReference>
<dbReference type="CDD" id="cd00464">
    <property type="entry name" value="SK"/>
    <property type="match status" value="1"/>
</dbReference>
<dbReference type="InterPro" id="IPR029144">
    <property type="entry name" value="Thr_synth_N"/>
</dbReference>
<keyword evidence="8" id="KW-1185">Reference proteome</keyword>
<keyword evidence="3 4" id="KW-0663">Pyridoxal phosphate</keyword>
<evidence type="ECO:0008006" key="9">
    <source>
        <dbReference type="Google" id="ProtNLM"/>
    </source>
</evidence>
<comment type="cofactor">
    <cofactor evidence="1 4">
        <name>pyridoxal 5'-phosphate</name>
        <dbReference type="ChEBI" id="CHEBI:597326"/>
    </cofactor>
</comment>
<evidence type="ECO:0000256" key="1">
    <source>
        <dbReference type="ARBA" id="ARBA00001933"/>
    </source>
</evidence>
<evidence type="ECO:0000256" key="4">
    <source>
        <dbReference type="PIRSR" id="PIRSR604450-51"/>
    </source>
</evidence>
<evidence type="ECO:0000256" key="2">
    <source>
        <dbReference type="ARBA" id="ARBA00005517"/>
    </source>
</evidence>
<dbReference type="InterPro" id="IPR004450">
    <property type="entry name" value="Thr_synthase-like"/>
</dbReference>
<evidence type="ECO:0000256" key="3">
    <source>
        <dbReference type="ARBA" id="ARBA00022898"/>
    </source>
</evidence>
<dbReference type="EMBL" id="PYSW02000068">
    <property type="protein sequence ID" value="KAG2372756.1"/>
    <property type="molecule type" value="Genomic_DNA"/>
</dbReference>
<dbReference type="InterPro" id="IPR031322">
    <property type="entry name" value="Shikimate/glucono_kinase"/>
</dbReference>
<dbReference type="SUPFAM" id="SSF53686">
    <property type="entry name" value="Tryptophan synthase beta subunit-like PLP-dependent enzymes"/>
    <property type="match status" value="1"/>
</dbReference>
<dbReference type="InterPro" id="IPR001926">
    <property type="entry name" value="TrpB-like_PALP"/>
</dbReference>
<dbReference type="InterPro" id="IPR027417">
    <property type="entry name" value="P-loop_NTPase"/>
</dbReference>
<dbReference type="PRINTS" id="PR01100">
    <property type="entry name" value="SHIKIMTKNASE"/>
</dbReference>
<dbReference type="NCBIfam" id="TIGR00260">
    <property type="entry name" value="thrC"/>
    <property type="match status" value="1"/>
</dbReference>
<organism evidence="7 8">
    <name type="scientific">Naegleria lovaniensis</name>
    <name type="common">Amoeba</name>
    <dbReference type="NCBI Taxonomy" id="51637"/>
    <lineage>
        <taxon>Eukaryota</taxon>
        <taxon>Discoba</taxon>
        <taxon>Heterolobosea</taxon>
        <taxon>Tetramitia</taxon>
        <taxon>Eutetramitia</taxon>
        <taxon>Vahlkampfiidae</taxon>
        <taxon>Naegleria</taxon>
    </lineage>
</organism>
<dbReference type="GeneID" id="68105661"/>
<evidence type="ECO:0000313" key="8">
    <source>
        <dbReference type="Proteomes" id="UP000816034"/>
    </source>
</evidence>
<sequence>MQVIAENNLKPLMIGNVNKKHLVLMGPPGAGKTTTSKKLGNILGMKVFDIDDDLLEVVWQMPVSQKLALEGEEGFIKAEGKACENLRMENENPTIISLSGSVPLYQPAIENIRRQGVVIYLDVPSTIIEHRLHEMKVDRIVGMKPGQTLADLLEYRKTFYEQYYDVRVTCSTMNGCAESVDQVVSRIIQAFNFYRNENGEQEYTSTRGEGKLQNTGKSLCEVITRGLATDGGLYVPKTFPTFTLNELHVMKDFTNYEQVAVRVLEKFPMSGITPQELKQLVHEAYGSGNSKFHSEEIVELTRLPKSVIHQDTSVMSNACREYSNQFLVELFHGPTASFKDLALQLVPKLFTQAKKHLHEEFSQPVLTSHKVSHPSILHSHHHEQPITNKTESTEKTIILTATSGDTGSSAIEGYKHEKNISIIVLYPKGGVSPLQELQMLQAHHANNVRVLGVNGDFNKCQRMVKEIFSNFQFQHQLKEKHGATLTSANSMNWARIMPQIVYHVYSYLQLVKRGMIQLGDEIDMVVPTGNFGNLLSAVYAWKMGLIFVRKFICASNENCVLTQFFNTGVYDLRGRELQKTTSPSIDILKSSNIERLLYNMLSFENDRSTALVSRYMNQLESEHYFQVSSEIFELLKEKFVAAFATQKQVAETIAATWKQSGILLDTHTAVAKYVGDLFNHKLSNDNCQQIPMLIVSTAHWSKFPNAVLEALTPEGTRKVYSQHNDNKVDDLKELFYEIERKAMGSTIHPSIQSVLFVGSSNVTPSMQQELCQHTEDVLEHIYKLVLQD</sequence>
<evidence type="ECO:0000259" key="5">
    <source>
        <dbReference type="Pfam" id="PF00291"/>
    </source>
</evidence>
<feature type="domain" description="Threonine synthase N-terminal" evidence="6">
    <location>
        <begin position="202"/>
        <end position="285"/>
    </location>
</feature>
<dbReference type="InterPro" id="IPR037158">
    <property type="entry name" value="Thr_synth_N_sf"/>
</dbReference>
<dbReference type="PANTHER" id="PTHR43515">
    <property type="entry name" value="THREONINE SYNTHASE-LIKE 1"/>
    <property type="match status" value="1"/>
</dbReference>
<proteinExistence type="inferred from homology"/>
<dbReference type="Proteomes" id="UP000816034">
    <property type="component" value="Unassembled WGS sequence"/>
</dbReference>
<protein>
    <recommendedName>
        <fullName evidence="9">Threonine synthase</fullName>
    </recommendedName>
</protein>
<dbReference type="GO" id="GO:0005737">
    <property type="term" value="C:cytoplasm"/>
    <property type="evidence" value="ECO:0007669"/>
    <property type="project" value="TreeGrafter"/>
</dbReference>
<dbReference type="InterPro" id="IPR036052">
    <property type="entry name" value="TrpB-like_PALP_sf"/>
</dbReference>
<dbReference type="Gene3D" id="3.40.50.1100">
    <property type="match status" value="4"/>
</dbReference>
<reference evidence="7 8" key="1">
    <citation type="journal article" date="2018" name="BMC Genomics">
        <title>The genome of Naegleria lovaniensis, the basis for a comparative approach to unravel pathogenicity factors of the human pathogenic amoeba N. fowleri.</title>
        <authorList>
            <person name="Liechti N."/>
            <person name="Schurch N."/>
            <person name="Bruggmann R."/>
            <person name="Wittwer M."/>
        </authorList>
    </citation>
    <scope>NUCLEOTIDE SEQUENCE [LARGE SCALE GENOMIC DNA]</scope>
    <source>
        <strain evidence="7 8">ATCC 30569</strain>
    </source>
</reference>
<dbReference type="PANTHER" id="PTHR43515:SF1">
    <property type="entry name" value="THREONINE SYNTHASE-LIKE 1"/>
    <property type="match status" value="1"/>
</dbReference>
<gene>
    <name evidence="7" type="ORF">C9374_013208</name>
</gene>
<name>A0AA88KDY1_NAELO</name>
<dbReference type="AlphaFoldDB" id="A0AA88KDY1"/>
<accession>A0AA88KDY1</accession>
<comment type="similarity">
    <text evidence="2">Belongs to the threonine synthase family.</text>
</comment>
<feature type="modified residue" description="N6-(pyridoxal phosphate)lysine" evidence="4">
    <location>
        <position position="339"/>
    </location>
</feature>
<feature type="domain" description="Tryptophan synthase beta chain-like PALP" evidence="5">
    <location>
        <begin position="384"/>
        <end position="666"/>
    </location>
</feature>
<evidence type="ECO:0000259" key="6">
    <source>
        <dbReference type="Pfam" id="PF14821"/>
    </source>
</evidence>
<dbReference type="HAMAP" id="MF_00109">
    <property type="entry name" value="Shikimate_kinase"/>
    <property type="match status" value="1"/>
</dbReference>
<dbReference type="Gene3D" id="3.40.50.300">
    <property type="entry name" value="P-loop containing nucleotide triphosphate hydrolases"/>
    <property type="match status" value="1"/>
</dbReference>
<dbReference type="RefSeq" id="XP_044541931.1">
    <property type="nucleotide sequence ID" value="XM_044689060.1"/>
</dbReference>
<dbReference type="Pfam" id="PF14821">
    <property type="entry name" value="Thr_synth_N"/>
    <property type="match status" value="1"/>
</dbReference>
<comment type="caution">
    <text evidence="7">The sequence shown here is derived from an EMBL/GenBank/DDBJ whole genome shotgun (WGS) entry which is preliminary data.</text>
</comment>
<dbReference type="Gene3D" id="3.90.1380.10">
    <property type="entry name" value="Threonine synthase, N-terminal domain"/>
    <property type="match status" value="1"/>
</dbReference>
<dbReference type="Pfam" id="PF01202">
    <property type="entry name" value="SKI"/>
    <property type="match status" value="1"/>
</dbReference>
<evidence type="ECO:0000313" key="7">
    <source>
        <dbReference type="EMBL" id="KAG2372756.1"/>
    </source>
</evidence>
<dbReference type="InterPro" id="IPR000623">
    <property type="entry name" value="Shikimate_kinase/TSH1"/>
</dbReference>